<feature type="non-terminal residue" evidence="2">
    <location>
        <position position="160"/>
    </location>
</feature>
<sequence>MNKKLLNLIIFFMLCEMILANHVSARMKCWTNSEGIKECGDKIPPEYTQQGYQELSKGGIVLEEKERIKTKEELEKAKKEAAIIAREEEKERNKKIHDKMLLETFVTIKEIETTRDQKIEAVESTIKITQKRIIKLQYLLDDELNQNSLDKQIDGKDKKF</sequence>
<name>A0A382HJB3_9ZZZZ</name>
<evidence type="ECO:0000313" key="2">
    <source>
        <dbReference type="EMBL" id="SVB87398.1"/>
    </source>
</evidence>
<protein>
    <recommendedName>
        <fullName evidence="3">DUF4124 domain-containing protein</fullName>
    </recommendedName>
</protein>
<dbReference type="EMBL" id="UINC01061624">
    <property type="protein sequence ID" value="SVB87398.1"/>
    <property type="molecule type" value="Genomic_DNA"/>
</dbReference>
<accession>A0A382HJB3</accession>
<evidence type="ECO:0000256" key="1">
    <source>
        <dbReference type="SAM" id="Coils"/>
    </source>
</evidence>
<proteinExistence type="predicted"/>
<feature type="coiled-coil region" evidence="1">
    <location>
        <begin position="60"/>
        <end position="94"/>
    </location>
</feature>
<reference evidence="2" key="1">
    <citation type="submission" date="2018-05" db="EMBL/GenBank/DDBJ databases">
        <authorList>
            <person name="Lanie J.A."/>
            <person name="Ng W.-L."/>
            <person name="Kazmierczak K.M."/>
            <person name="Andrzejewski T.M."/>
            <person name="Davidsen T.M."/>
            <person name="Wayne K.J."/>
            <person name="Tettelin H."/>
            <person name="Glass J.I."/>
            <person name="Rusch D."/>
            <person name="Podicherti R."/>
            <person name="Tsui H.-C.T."/>
            <person name="Winkler M.E."/>
        </authorList>
    </citation>
    <scope>NUCLEOTIDE SEQUENCE</scope>
</reference>
<gene>
    <name evidence="2" type="ORF">METZ01_LOCUS240252</name>
</gene>
<dbReference type="AlphaFoldDB" id="A0A382HJB3"/>
<keyword evidence="1" id="KW-0175">Coiled coil</keyword>
<evidence type="ECO:0008006" key="3">
    <source>
        <dbReference type="Google" id="ProtNLM"/>
    </source>
</evidence>
<organism evidence="2">
    <name type="scientific">marine metagenome</name>
    <dbReference type="NCBI Taxonomy" id="408172"/>
    <lineage>
        <taxon>unclassified sequences</taxon>
        <taxon>metagenomes</taxon>
        <taxon>ecological metagenomes</taxon>
    </lineage>
</organism>